<accession>A0A513ZZW1</accession>
<dbReference type="EMBL" id="MK838112">
    <property type="protein sequence ID" value="QDH46536.1"/>
    <property type="molecule type" value="Genomic_DNA"/>
</dbReference>
<evidence type="ECO:0000313" key="2">
    <source>
        <dbReference type="EMBL" id="QDH46536.1"/>
    </source>
</evidence>
<name>A0A513ZZW1_9CAUD</name>
<sequence length="170" mass="19214">MEIKTRNPLNANPRTTVITSPKFPDKKGRIIRQFPKPKLIECWFRDVGFVVMRPDELIAVKDDGSLETVKGDESRSVHGTGAAGNRLAAFLKSKREKELAQEVAKKERAQWAEPMKTPTKQLSKKASRIIESGKSEDEINYQLRMNLTKDMGVSHKKGAKVRVNAEQVQK</sequence>
<keyword evidence="3" id="KW-1185">Reference proteome</keyword>
<protein>
    <submittedName>
        <fullName evidence="2">Uncharacterized protein</fullName>
    </submittedName>
</protein>
<feature type="region of interest" description="Disordered" evidence="1">
    <location>
        <begin position="106"/>
        <end position="129"/>
    </location>
</feature>
<dbReference type="Proteomes" id="UP000319466">
    <property type="component" value="Segment"/>
</dbReference>
<proteinExistence type="predicted"/>
<gene>
    <name evidence="2" type="ORF">LAh6_160</name>
</gene>
<reference evidence="2 3" key="1">
    <citation type="submission" date="2019-04" db="EMBL/GenBank/DDBJ databases">
        <title>Novel bacteriophages capable of disrupting biofilms from clinical strains of Aeromonas hydrophila with intrinsic antibiotic resistance.</title>
        <authorList>
            <person name="Kabwe M."/>
            <person name="Brown T.L."/>
            <person name="Speirs L."/>
            <person name="Ku H."/>
            <person name="Leach M."/>
            <person name="Chan H.T."/>
            <person name="Petrovski S."/>
            <person name="Lock P."/>
            <person name="Tucci J."/>
        </authorList>
    </citation>
    <scope>NUCLEOTIDE SEQUENCE [LARGE SCALE GENOMIC DNA]</scope>
</reference>
<organism evidence="2 3">
    <name type="scientific">Aeromonas phage LAh_6</name>
    <dbReference type="NCBI Taxonomy" id="2591030"/>
    <lineage>
        <taxon>Viruses</taxon>
        <taxon>Duplodnaviria</taxon>
        <taxon>Heunggongvirae</taxon>
        <taxon>Uroviricota</taxon>
        <taxon>Caudoviricetes</taxon>
        <taxon>Grimontviridae</taxon>
        <taxon>Lahexavirus</taxon>
        <taxon>Lahexavirus LAh6</taxon>
    </lineage>
</organism>
<evidence type="ECO:0000313" key="3">
    <source>
        <dbReference type="Proteomes" id="UP000319466"/>
    </source>
</evidence>
<evidence type="ECO:0000256" key="1">
    <source>
        <dbReference type="SAM" id="MobiDB-lite"/>
    </source>
</evidence>